<keyword evidence="4 13" id="KW-0132">Cell division</keyword>
<dbReference type="InterPro" id="IPR005750">
    <property type="entry name" value="UDP_GlcNAc_COvinyl_MurA"/>
</dbReference>
<dbReference type="CDD" id="cd01555">
    <property type="entry name" value="UdpNAET"/>
    <property type="match status" value="1"/>
</dbReference>
<comment type="catalytic activity">
    <reaction evidence="12 13">
        <text>phosphoenolpyruvate + UDP-N-acetyl-alpha-D-glucosamine = UDP-N-acetyl-3-O-(1-carboxyvinyl)-alpha-D-glucosamine + phosphate</text>
        <dbReference type="Rhea" id="RHEA:18681"/>
        <dbReference type="ChEBI" id="CHEBI:43474"/>
        <dbReference type="ChEBI" id="CHEBI:57705"/>
        <dbReference type="ChEBI" id="CHEBI:58702"/>
        <dbReference type="ChEBI" id="CHEBI:68483"/>
        <dbReference type="EC" id="2.5.1.7"/>
    </reaction>
</comment>
<evidence type="ECO:0000313" key="15">
    <source>
        <dbReference type="EMBL" id="SES28267.1"/>
    </source>
</evidence>
<sequence length="428" mass="45923">MQKLLVEGGHLLNGKVRISGAKNSAVALLPASILADSKVIIEGLPDISDVDTLGHLLEEIGGTVEKRGQTLHIDPSQMTAMPLPNGRVKKLRASYYFMGAMLGRFKEAVIGLPGGCYLGPRPIDQHIKGFEALGAKVTNEQGAIYLRADELTGARIYLDVVSVGATINIMLAAVKAKGKTIIENAAREPEIIDVATLLTSMGAKIKGAGTDVIRIEGVQELTGCMHTIIPDRIEAGTYTIMAAAQGEKVLIDNVIPQHLEPLLAKLREMGVQIEEGEEQLLVHRGGPLKSVDIKTLVHPGFPTDLQQPFTALLTKATGTSVVTDTIYQARFKHIDELRRMNAQIKVEGGSAIVTGPVPLEGAKVKASDLRAGASLIVAGLMAKGITEITGLEHIDRGYSQIAEKLSNLGAHIWREDMTEKEITQLQNL</sequence>
<protein>
    <recommendedName>
        <fullName evidence="13">UDP-N-acetylglucosamine 1-carboxyvinyltransferase</fullName>
        <ecNumber evidence="13">2.5.1.7</ecNumber>
    </recommendedName>
    <alternativeName>
        <fullName evidence="13">Enoylpyruvate transferase</fullName>
    </alternativeName>
    <alternativeName>
        <fullName evidence="13">UDP-N-acetylglucosamine enolpyruvyl transferase</fullName>
        <shortName evidence="13">EPT</shortName>
    </alternativeName>
</protein>
<dbReference type="GO" id="GO:0005737">
    <property type="term" value="C:cytoplasm"/>
    <property type="evidence" value="ECO:0007669"/>
    <property type="project" value="UniProtKB-SubCell"/>
</dbReference>
<dbReference type="HAMAP" id="MF_00111">
    <property type="entry name" value="MurA"/>
    <property type="match status" value="1"/>
</dbReference>
<dbReference type="Pfam" id="PF00275">
    <property type="entry name" value="EPSP_synthase"/>
    <property type="match status" value="1"/>
</dbReference>
<dbReference type="GO" id="GO:0019277">
    <property type="term" value="P:UDP-N-acetylgalactosamine biosynthetic process"/>
    <property type="evidence" value="ECO:0007669"/>
    <property type="project" value="InterPro"/>
</dbReference>
<dbReference type="GO" id="GO:0008360">
    <property type="term" value="P:regulation of cell shape"/>
    <property type="evidence" value="ECO:0007669"/>
    <property type="project" value="UniProtKB-KW"/>
</dbReference>
<comment type="caution">
    <text evidence="13">Lacks conserved residue(s) required for the propagation of feature annotation.</text>
</comment>
<dbReference type="PANTHER" id="PTHR43783">
    <property type="entry name" value="UDP-N-ACETYLGLUCOSAMINE 1-CARBOXYVINYLTRANSFERASE"/>
    <property type="match status" value="1"/>
</dbReference>
<comment type="function">
    <text evidence="13">Cell wall formation. Adds enolpyruvyl to UDP-N-acetylglucosamine.</text>
</comment>
<evidence type="ECO:0000256" key="8">
    <source>
        <dbReference type="ARBA" id="ARBA00023306"/>
    </source>
</evidence>
<keyword evidence="10 13" id="KW-0670">Pyruvate</keyword>
<evidence type="ECO:0000256" key="9">
    <source>
        <dbReference type="ARBA" id="ARBA00023316"/>
    </source>
</evidence>
<feature type="modified residue" description="2-(S-cysteinyl)pyruvic acid O-phosphothioketal" evidence="13">
    <location>
        <position position="116"/>
    </location>
</feature>
<keyword evidence="9 13" id="KW-0961">Cell wall biogenesis/degradation</keyword>
<keyword evidence="16" id="KW-1185">Reference proteome</keyword>
<comment type="similarity">
    <text evidence="11 13">Belongs to the EPSP synthase family. MurA subfamily.</text>
</comment>
<evidence type="ECO:0000256" key="2">
    <source>
        <dbReference type="ARBA" id="ARBA00004752"/>
    </source>
</evidence>
<evidence type="ECO:0000256" key="12">
    <source>
        <dbReference type="ARBA" id="ARBA00047527"/>
    </source>
</evidence>
<gene>
    <name evidence="13" type="primary">murA</name>
    <name evidence="15" type="ORF">SAMN04487944_1345</name>
</gene>
<evidence type="ECO:0000256" key="10">
    <source>
        <dbReference type="ARBA" id="ARBA00023317"/>
    </source>
</evidence>
<dbReference type="EC" id="2.5.1.7" evidence="13"/>
<evidence type="ECO:0000256" key="6">
    <source>
        <dbReference type="ARBA" id="ARBA00022960"/>
    </source>
</evidence>
<dbReference type="NCBIfam" id="TIGR01072">
    <property type="entry name" value="murA"/>
    <property type="match status" value="1"/>
</dbReference>
<dbReference type="GO" id="GO:0008760">
    <property type="term" value="F:UDP-N-acetylglucosamine 1-carboxyvinyltransferase activity"/>
    <property type="evidence" value="ECO:0007669"/>
    <property type="project" value="UniProtKB-UniRule"/>
</dbReference>
<dbReference type="STRING" id="531814.SAMN04487944_1345"/>
<accession>A0A1H9W3K5</accession>
<dbReference type="GO" id="GO:0051301">
    <property type="term" value="P:cell division"/>
    <property type="evidence" value="ECO:0007669"/>
    <property type="project" value="UniProtKB-KW"/>
</dbReference>
<dbReference type="AlphaFoldDB" id="A0A1H9W3K5"/>
<name>A0A1H9W3K5_9BACI</name>
<evidence type="ECO:0000256" key="5">
    <source>
        <dbReference type="ARBA" id="ARBA00022679"/>
    </source>
</evidence>
<proteinExistence type="inferred from homology"/>
<dbReference type="GO" id="GO:0071555">
    <property type="term" value="P:cell wall organization"/>
    <property type="evidence" value="ECO:0007669"/>
    <property type="project" value="UniProtKB-KW"/>
</dbReference>
<evidence type="ECO:0000256" key="1">
    <source>
        <dbReference type="ARBA" id="ARBA00004496"/>
    </source>
</evidence>
<dbReference type="Proteomes" id="UP000199687">
    <property type="component" value="Unassembled WGS sequence"/>
</dbReference>
<feature type="binding site" evidence="13">
    <location>
        <position position="326"/>
    </location>
    <ligand>
        <name>UDP-N-acetyl-alpha-D-glucosamine</name>
        <dbReference type="ChEBI" id="CHEBI:57705"/>
    </ligand>
</feature>
<dbReference type="SUPFAM" id="SSF55205">
    <property type="entry name" value="EPT/RTPC-like"/>
    <property type="match status" value="1"/>
</dbReference>
<feature type="domain" description="Enolpyruvate transferase" evidence="14">
    <location>
        <begin position="7"/>
        <end position="405"/>
    </location>
</feature>
<dbReference type="NCBIfam" id="NF006873">
    <property type="entry name" value="PRK09369.1"/>
    <property type="match status" value="1"/>
</dbReference>
<evidence type="ECO:0000256" key="13">
    <source>
        <dbReference type="HAMAP-Rule" id="MF_00111"/>
    </source>
</evidence>
<feature type="binding site" evidence="13">
    <location>
        <position position="304"/>
    </location>
    <ligand>
        <name>UDP-N-acetyl-alpha-D-glucosamine</name>
        <dbReference type="ChEBI" id="CHEBI:57705"/>
    </ligand>
</feature>
<dbReference type="InterPro" id="IPR036968">
    <property type="entry name" value="Enolpyruvate_Tfrase_sf"/>
</dbReference>
<feature type="binding site" evidence="13">
    <location>
        <position position="92"/>
    </location>
    <ligand>
        <name>UDP-N-acetyl-alpha-D-glucosamine</name>
        <dbReference type="ChEBI" id="CHEBI:57705"/>
    </ligand>
</feature>
<comment type="pathway">
    <text evidence="2 13">Cell wall biogenesis; peptidoglycan biosynthesis.</text>
</comment>
<dbReference type="InterPro" id="IPR050068">
    <property type="entry name" value="MurA_subfamily"/>
</dbReference>
<dbReference type="OrthoDB" id="9803760at2"/>
<evidence type="ECO:0000256" key="11">
    <source>
        <dbReference type="ARBA" id="ARBA00038367"/>
    </source>
</evidence>
<dbReference type="EMBL" id="FOGL01000034">
    <property type="protein sequence ID" value="SES28267.1"/>
    <property type="molecule type" value="Genomic_DNA"/>
</dbReference>
<dbReference type="RefSeq" id="WP_089744412.1">
    <property type="nucleotide sequence ID" value="NZ_FOGL01000034.1"/>
</dbReference>
<dbReference type="PANTHER" id="PTHR43783:SF2">
    <property type="entry name" value="UDP-N-ACETYLGLUCOSAMINE 1-CARBOXYVINYLTRANSFERASE 2"/>
    <property type="match status" value="1"/>
</dbReference>
<organism evidence="15 16">
    <name type="scientific">Gracilibacillus ureilyticus</name>
    <dbReference type="NCBI Taxonomy" id="531814"/>
    <lineage>
        <taxon>Bacteria</taxon>
        <taxon>Bacillati</taxon>
        <taxon>Bacillota</taxon>
        <taxon>Bacilli</taxon>
        <taxon>Bacillales</taxon>
        <taxon>Bacillaceae</taxon>
        <taxon>Gracilibacillus</taxon>
    </lineage>
</organism>
<dbReference type="InterPro" id="IPR001986">
    <property type="entry name" value="Enolpyruvate_Tfrase_dom"/>
</dbReference>
<dbReference type="Gene3D" id="3.65.10.10">
    <property type="entry name" value="Enolpyruvate transferase domain"/>
    <property type="match status" value="2"/>
</dbReference>
<keyword evidence="5 13" id="KW-0808">Transferase</keyword>
<evidence type="ECO:0000256" key="7">
    <source>
        <dbReference type="ARBA" id="ARBA00022984"/>
    </source>
</evidence>
<evidence type="ECO:0000259" key="14">
    <source>
        <dbReference type="Pfam" id="PF00275"/>
    </source>
</evidence>
<feature type="binding site" evidence="13">
    <location>
        <begin position="121"/>
        <end position="125"/>
    </location>
    <ligand>
        <name>UDP-N-acetyl-alpha-D-glucosamine</name>
        <dbReference type="ChEBI" id="CHEBI:57705"/>
    </ligand>
</feature>
<dbReference type="FunFam" id="3.65.10.10:FF:000001">
    <property type="entry name" value="UDP-N-acetylglucosamine 1-carboxyvinyltransferase"/>
    <property type="match status" value="1"/>
</dbReference>
<dbReference type="NCBIfam" id="NF009470">
    <property type="entry name" value="PRK12830.1"/>
    <property type="match status" value="1"/>
</dbReference>
<feature type="active site" description="Proton donor" evidence="13">
    <location>
        <position position="116"/>
    </location>
</feature>
<evidence type="ECO:0000256" key="4">
    <source>
        <dbReference type="ARBA" id="ARBA00022618"/>
    </source>
</evidence>
<dbReference type="UniPathway" id="UPA00219"/>
<evidence type="ECO:0000256" key="3">
    <source>
        <dbReference type="ARBA" id="ARBA00022490"/>
    </source>
</evidence>
<dbReference type="InterPro" id="IPR013792">
    <property type="entry name" value="RNA3'P_cycl/enolpyr_Trfase_a/b"/>
</dbReference>
<evidence type="ECO:0000313" key="16">
    <source>
        <dbReference type="Proteomes" id="UP000199687"/>
    </source>
</evidence>
<reference evidence="15 16" key="1">
    <citation type="submission" date="2016-10" db="EMBL/GenBank/DDBJ databases">
        <authorList>
            <person name="de Groot N.N."/>
        </authorList>
    </citation>
    <scope>NUCLEOTIDE SEQUENCE [LARGE SCALE GENOMIC DNA]</scope>
    <source>
        <strain evidence="15 16">CGMCC 1.7727</strain>
    </source>
</reference>
<dbReference type="GO" id="GO:0009252">
    <property type="term" value="P:peptidoglycan biosynthetic process"/>
    <property type="evidence" value="ECO:0007669"/>
    <property type="project" value="UniProtKB-UniRule"/>
</dbReference>
<keyword evidence="7 13" id="KW-0573">Peptidoglycan synthesis</keyword>
<feature type="binding site" evidence="13">
    <location>
        <begin position="22"/>
        <end position="23"/>
    </location>
    <ligand>
        <name>phosphoenolpyruvate</name>
        <dbReference type="ChEBI" id="CHEBI:58702"/>
    </ligand>
</feature>
<keyword evidence="6 13" id="KW-0133">Cell shape</keyword>
<keyword evidence="8 13" id="KW-0131">Cell cycle</keyword>
<keyword evidence="3 13" id="KW-0963">Cytoplasm</keyword>
<comment type="subcellular location">
    <subcellularLocation>
        <location evidence="1 13">Cytoplasm</location>
    </subcellularLocation>
</comment>